<dbReference type="SUPFAM" id="SSF48452">
    <property type="entry name" value="TPR-like"/>
    <property type="match status" value="1"/>
</dbReference>
<gene>
    <name evidence="2" type="ORF">SAMN02927921_03717</name>
</gene>
<dbReference type="AlphaFoldDB" id="A0A1K1RKF2"/>
<name>A0A1K1RKF2_9FLAO</name>
<dbReference type="Gene3D" id="1.25.40.390">
    <property type="match status" value="1"/>
</dbReference>
<proteinExistence type="predicted"/>
<dbReference type="Pfam" id="PF12771">
    <property type="entry name" value="SusD-like_2"/>
    <property type="match status" value="1"/>
</dbReference>
<feature type="signal peptide" evidence="1">
    <location>
        <begin position="1"/>
        <end position="22"/>
    </location>
</feature>
<keyword evidence="1" id="KW-0732">Signal</keyword>
<organism evidence="2 3">
    <name type="scientific">Sinomicrobium oceani</name>
    <dbReference type="NCBI Taxonomy" id="1150368"/>
    <lineage>
        <taxon>Bacteria</taxon>
        <taxon>Pseudomonadati</taxon>
        <taxon>Bacteroidota</taxon>
        <taxon>Flavobacteriia</taxon>
        <taxon>Flavobacteriales</taxon>
        <taxon>Flavobacteriaceae</taxon>
        <taxon>Sinomicrobium</taxon>
    </lineage>
</organism>
<dbReference type="InterPro" id="IPR041662">
    <property type="entry name" value="SusD-like_2"/>
</dbReference>
<evidence type="ECO:0000313" key="3">
    <source>
        <dbReference type="Proteomes" id="UP000182248"/>
    </source>
</evidence>
<keyword evidence="3" id="KW-1185">Reference proteome</keyword>
<dbReference type="STRING" id="1150368.SAMN02927921_03717"/>
<evidence type="ECO:0000313" key="2">
    <source>
        <dbReference type="EMBL" id="SFW72754.1"/>
    </source>
</evidence>
<dbReference type="EMBL" id="FPJE01000028">
    <property type="protein sequence ID" value="SFW72754.1"/>
    <property type="molecule type" value="Genomic_DNA"/>
</dbReference>
<accession>A0A1K1RKF2</accession>
<reference evidence="2 3" key="1">
    <citation type="submission" date="2016-11" db="EMBL/GenBank/DDBJ databases">
        <authorList>
            <person name="Jaros S."/>
            <person name="Januszkiewicz K."/>
            <person name="Wedrychowicz H."/>
        </authorList>
    </citation>
    <scope>NUCLEOTIDE SEQUENCE [LARGE SCALE GENOMIC DNA]</scope>
    <source>
        <strain evidence="2 3">CGMCC 1.12145</strain>
    </source>
</reference>
<evidence type="ECO:0000256" key="1">
    <source>
        <dbReference type="SAM" id="SignalP"/>
    </source>
</evidence>
<sequence length="488" mass="55721">MKSTSKNLFLLLCIALSLVNCTKIDDLQDDPNRALEVPPELLLTQLETRAFNTISLSAALATRQLVYTDGVNSDQYYNWQRSGFGAYDDLKQVQQMILEAERTGLPAYRSLARFFNAYFIIDMTRIFGDIPYTEALQASEANFAPAYDEQKNIYLKVLDELKTASEELSENGEDIRGDVIYNGDALLWRKLINSYYLRVLLSLSHKTGDTDLNIISRFREVVNNPQDFPLLTSEEDNGVLPFHNIEGNRYPLFRNNSLQTAYYMEKTFVDKLKTLKDPRLFAFAQRTPQAVDQNLEVTDFDAYNGLPGSAPLDENVDKAGNGEASMINERYYTEPANEPGILISYAELQFILAEAASREWITQSAEGFYTNGIIASMRFYGISESEIDIYLQNPDVVSEDPSPEMILTQKHIAMFLNTGWQMFFEHRRTGYPEFDISGGGVLNNGRIPKRWMYPAKELTQNQAHLDEAIQRQFPEGDDINAEMWLIRE</sequence>
<dbReference type="RefSeq" id="WP_072318961.1">
    <property type="nucleotide sequence ID" value="NZ_FPJE01000028.1"/>
</dbReference>
<dbReference type="OrthoDB" id="725917at2"/>
<dbReference type="Proteomes" id="UP000182248">
    <property type="component" value="Unassembled WGS sequence"/>
</dbReference>
<protein>
    <submittedName>
        <fullName evidence="2">Starch-binding associating with outer membrane</fullName>
    </submittedName>
</protein>
<dbReference type="InterPro" id="IPR011990">
    <property type="entry name" value="TPR-like_helical_dom_sf"/>
</dbReference>
<feature type="chain" id="PRO_5012588845" evidence="1">
    <location>
        <begin position="23"/>
        <end position="488"/>
    </location>
</feature>